<comment type="subcellular location">
    <subcellularLocation>
        <location evidence="1">Cell envelope</location>
    </subcellularLocation>
</comment>
<dbReference type="Proteomes" id="UP000236394">
    <property type="component" value="Unassembled WGS sequence"/>
</dbReference>
<keyword evidence="3" id="KW-0732">Signal</keyword>
<protein>
    <recommendedName>
        <fullName evidence="6">Repeat protein</fullName>
    </recommendedName>
</protein>
<evidence type="ECO:0008006" key="6">
    <source>
        <dbReference type="Google" id="ProtNLM"/>
    </source>
</evidence>
<feature type="signal peptide" evidence="3">
    <location>
        <begin position="1"/>
        <end position="26"/>
    </location>
</feature>
<feature type="compositionally biased region" description="Polar residues" evidence="2">
    <location>
        <begin position="52"/>
        <end position="65"/>
    </location>
</feature>
<gene>
    <name evidence="4" type="ORF">B7R76_05675</name>
</gene>
<dbReference type="InterPro" id="IPR013378">
    <property type="entry name" value="InlB-like_B-rpt"/>
</dbReference>
<feature type="compositionally biased region" description="Polar residues" evidence="2">
    <location>
        <begin position="102"/>
        <end position="112"/>
    </location>
</feature>
<feature type="region of interest" description="Disordered" evidence="2">
    <location>
        <begin position="1464"/>
        <end position="1500"/>
    </location>
</feature>
<dbReference type="Pfam" id="PF09479">
    <property type="entry name" value="Flg_new"/>
    <property type="match status" value="1"/>
</dbReference>
<feature type="compositionally biased region" description="Low complexity" evidence="2">
    <location>
        <begin position="36"/>
        <end position="48"/>
    </location>
</feature>
<dbReference type="InterPro" id="IPR042229">
    <property type="entry name" value="Listeria/Bacterioides_rpt_sf"/>
</dbReference>
<sequence length="2034" mass="228543">MFDIKLKKIPALLLALLMVVSTVAPLNVTEVYAQDTATRQADTARPAPKSAKASTARENTTSLTAAASEENAAPTSHVEPDKSNYPNADQIGMEEGEAELGENSSFDVNQNPPLRARRIDGPDPMTDETALEQVKNPPMPTLYSLTLNFKGKKIKNGKETDPLVLHDPYQITVGENAWGNEWNDVHTKVKLFPADGYTIPGKGILAGKPDYSEVPRVEGEGENKFVELNYDNVVNLAKAADNQSADNQPDDTGANLKKAEVDYLYEPETVEVEVNHTFQSLAQDNKGEYKYFSRKNIAASREKGYVGEERGLKFLPDDQREGFMPEPKGSKIVFPSAKLAQGYTKELRYLRQSYEVNYDTQGGTSIPPRKVRFGQRLPIPAEPTLDASQFLGWITNKDLYEYTEDGAKKDGNNPIYKCPTEAEVNQLKSDIANSADGGAAAAKKLSEKLSGEKKIITTAQLKDPNGKYYMPAGGVTFTAIYKFPKDVPYTVYYWQEKANHPDRPNGYANIDEAMKDFDLYTTVQSRAPSSTAMVKGTAIDQTASGDGSTPASTTTNQNQAETVDLAKKHIIDLFESNCSQTDLRDKFYYYGGIKKLPEKYKNKSGTLKDWMVKTGYKPDFKDVADQESTIEITNQLNAGKNVLPNGKSVYNVFLKRRVYTFEFHPISANQEDKFRLLSDGAEYSDEKPYTIKTRFFEDFGDKLLLPKIAKSEESIDRPVLVPLPKETGNKKETGNEKQLVFNGWSTYFCGPQKTEYYNDFMKLRHCKLSLSMIFAHDPDYTVKMYASVNDISKGKYEMVHYVATVTDFKDRNPRIIKDSYFPNLSVDVIGVASKSLSAFPSYLGYRATSRHEYCSLDKTEEEFTAAKQELLEKFKQDKKDIIDPNHDIDPDKEWEKIKWIDTTKLIVEGNKNAEFLNKNGIRIVQYQRMTNKLYIHPDVKNFNLAGVDKENHVWYKDENLTKVTKALVEKIDAAKPAQYLNVHYEMPLSMIINQLPKPTRPAWAKDYEFRGWSLDPNGAIMLAKYVGDESGKAKYTTVREVTMPDIAQIIYAQWEDPRLFELQFDLAGGKLPEGSLTTANLLGSDEAAKEAKFDAAKNVLTVKAGTSLRKNLNETPKSEGQAPNNEALVPKKDGYIFQGWKYEYYQTDERGKVKRDGNNQPIIDDEYLKISQGLPEYYIFGTPVYQAAKLTAQWVKNPFIKFKINHHFYNKQGKEILSAGKTAFFTETDEGRIGSYVTAIGRMQNSEWLLMTNEDFKKSGLTPPQWQDNSFFRRRKLVDPDPNSITANRAADSADWNPINDFDFYYKPIRRQVYAVDYECNRSQPENDVMHPNKDGSPFVLAHVVYHDYNREWSAANFLDLPGFKLTSSAQRKITFNYKGNDYKEGKLLGINGNADLPDLQPNQGDDAAAKARKTRLKFSTKFTYEDYRVLLRNSEAAKTPKGYHRLVIELPKDDMEFAFDFAGSRNPAKNEPGEGATPGVTPGGGSTPDTGTSPAGAGSVKVERHKYIVDVVDGFKDENVPLPDIVPIRKMSVRKIWLDQRGYNIYTNVLYNDGLATDQEEDLEKNLDEAVPSEQEQPVQPPLMRPFASKIKLVPNGEYKDAKGKVIQPKMVEISDANLQTPAEETEHPERLGWYLTKKSEEDDRRIGLPLGTPLVVERVKNVNAVDPVDQDKGRPLMLTDFLSVSKTEGPTNKPNPGKLQPNYGRKKLTFDFKTGNNGKLSWTAELFKHLAEIDKKPHQFFQYTATEEGSEEQTDGYEKGMFMYHKAMVRAPGQAAGQAAGQALGQEKWVEHTKLFEMELGGVKEENGKDMWVNPQSIVGNGISLEGLKELVVLNSEVPTIDVEVHKYWFGKYGKPLDFNTLSVGMAANPKPLTMEMLFLDPLIAKHLPTRNTALTAGGKWHGWIEAVRLKFRRTSQRTYDYELHEVGDSGGTLSYGGKKFDAIYIGRCLDGFKVINREQTYGFPPVVAICDCARMGMNKAYSAADRVYTAVSEAAGKAGNYIKRQVGKLFGGNGRQTETNGQGGCSSCHLD</sequence>
<feature type="region of interest" description="Disordered" evidence="2">
    <location>
        <begin position="1687"/>
        <end position="1706"/>
    </location>
</feature>
<feature type="compositionally biased region" description="Polar residues" evidence="2">
    <location>
        <begin position="1687"/>
        <end position="1696"/>
    </location>
</feature>
<organism evidence="4 5">
    <name type="scientific">Mageeibacillus indolicus</name>
    <dbReference type="NCBI Taxonomy" id="884684"/>
    <lineage>
        <taxon>Bacteria</taxon>
        <taxon>Bacillati</taxon>
        <taxon>Bacillota</taxon>
        <taxon>Clostridia</taxon>
        <taxon>Eubacteriales</taxon>
        <taxon>Oscillospiraceae</taxon>
        <taxon>Mageeibacillus</taxon>
    </lineage>
</organism>
<name>A0A2J8B0N7_9FIRM</name>
<evidence type="ECO:0000256" key="2">
    <source>
        <dbReference type="SAM" id="MobiDB-lite"/>
    </source>
</evidence>
<evidence type="ECO:0000256" key="1">
    <source>
        <dbReference type="ARBA" id="ARBA00004196"/>
    </source>
</evidence>
<evidence type="ECO:0000256" key="3">
    <source>
        <dbReference type="SAM" id="SignalP"/>
    </source>
</evidence>
<dbReference type="Gene3D" id="2.60.40.4270">
    <property type="entry name" value="Listeria-Bacteroides repeat domain"/>
    <property type="match status" value="1"/>
</dbReference>
<dbReference type="EMBL" id="NBZD01000003">
    <property type="protein sequence ID" value="PNH18332.1"/>
    <property type="molecule type" value="Genomic_DNA"/>
</dbReference>
<evidence type="ECO:0000313" key="5">
    <source>
        <dbReference type="Proteomes" id="UP000236394"/>
    </source>
</evidence>
<feature type="compositionally biased region" description="Low complexity" evidence="2">
    <location>
        <begin position="1488"/>
        <end position="1497"/>
    </location>
</feature>
<accession>A0A2J8B0N7</accession>
<evidence type="ECO:0000313" key="4">
    <source>
        <dbReference type="EMBL" id="PNH18332.1"/>
    </source>
</evidence>
<dbReference type="RefSeq" id="WP_102892581.1">
    <property type="nucleotide sequence ID" value="NZ_NBZD01000003.1"/>
</dbReference>
<reference evidence="5" key="1">
    <citation type="submission" date="2017-04" db="EMBL/GenBank/DDBJ databases">
        <authorList>
            <person name="Bumgarner R.E."/>
            <person name="Fredricks D.N."/>
            <person name="Srinivasan S."/>
        </authorList>
    </citation>
    <scope>NUCLEOTIDE SEQUENCE [LARGE SCALE GENOMIC DNA]</scope>
    <source>
        <strain evidence="5">KA00405</strain>
    </source>
</reference>
<feature type="region of interest" description="Disordered" evidence="2">
    <location>
        <begin position="36"/>
        <end position="131"/>
    </location>
</feature>
<proteinExistence type="predicted"/>
<feature type="chain" id="PRO_5039180832" description="Repeat protein" evidence="3">
    <location>
        <begin position="27"/>
        <end position="2034"/>
    </location>
</feature>
<dbReference type="GO" id="GO:0030313">
    <property type="term" value="C:cell envelope"/>
    <property type="evidence" value="ECO:0007669"/>
    <property type="project" value="UniProtKB-SubCell"/>
</dbReference>
<comment type="caution">
    <text evidence="4">The sequence shown here is derived from an EMBL/GenBank/DDBJ whole genome shotgun (WGS) entry which is preliminary data.</text>
</comment>